<evidence type="ECO:0000313" key="1">
    <source>
        <dbReference type="EMBL" id="OWM79255.1"/>
    </source>
</evidence>
<proteinExistence type="predicted"/>
<dbReference type="AlphaFoldDB" id="A0A218X230"/>
<accession>A0A218X230</accession>
<organism evidence="1 2">
    <name type="scientific">Punica granatum</name>
    <name type="common">Pomegranate</name>
    <dbReference type="NCBI Taxonomy" id="22663"/>
    <lineage>
        <taxon>Eukaryota</taxon>
        <taxon>Viridiplantae</taxon>
        <taxon>Streptophyta</taxon>
        <taxon>Embryophyta</taxon>
        <taxon>Tracheophyta</taxon>
        <taxon>Spermatophyta</taxon>
        <taxon>Magnoliopsida</taxon>
        <taxon>eudicotyledons</taxon>
        <taxon>Gunneridae</taxon>
        <taxon>Pentapetalae</taxon>
        <taxon>rosids</taxon>
        <taxon>malvids</taxon>
        <taxon>Myrtales</taxon>
        <taxon>Lythraceae</taxon>
        <taxon>Punica</taxon>
    </lineage>
</organism>
<dbReference type="Proteomes" id="UP000197138">
    <property type="component" value="Unassembled WGS sequence"/>
</dbReference>
<reference evidence="2" key="1">
    <citation type="journal article" date="2017" name="Plant J.">
        <title>The pomegranate (Punica granatum L.) genome and the genomics of punicalagin biosynthesis.</title>
        <authorList>
            <person name="Qin G."/>
            <person name="Xu C."/>
            <person name="Ming R."/>
            <person name="Tang H."/>
            <person name="Guyot R."/>
            <person name="Kramer E.M."/>
            <person name="Hu Y."/>
            <person name="Yi X."/>
            <person name="Qi Y."/>
            <person name="Xu X."/>
            <person name="Gao Z."/>
            <person name="Pan H."/>
            <person name="Jian J."/>
            <person name="Tian Y."/>
            <person name="Yue Z."/>
            <person name="Xu Y."/>
        </authorList>
    </citation>
    <scope>NUCLEOTIDE SEQUENCE [LARGE SCALE GENOMIC DNA]</scope>
    <source>
        <strain evidence="2">cv. Dabenzi</strain>
    </source>
</reference>
<evidence type="ECO:0000313" key="2">
    <source>
        <dbReference type="Proteomes" id="UP000197138"/>
    </source>
</evidence>
<name>A0A218X230_PUNGR</name>
<protein>
    <submittedName>
        <fullName evidence="1">Uncharacterized protein</fullName>
    </submittedName>
</protein>
<dbReference type="EMBL" id="MTKT01002492">
    <property type="protein sequence ID" value="OWM79255.1"/>
    <property type="molecule type" value="Genomic_DNA"/>
</dbReference>
<gene>
    <name evidence="1" type="ORF">CDL15_Pgr003427</name>
</gene>
<sequence length="72" mass="7985">MLPEAPFAGSILENMGMEIFDCMIPWLKLGNDLVPRMEIFAVLKDEDACRAVVLAIGELSWVSGPLKFKKTS</sequence>
<comment type="caution">
    <text evidence="1">The sequence shown here is derived from an EMBL/GenBank/DDBJ whole genome shotgun (WGS) entry which is preliminary data.</text>
</comment>